<dbReference type="WBParaSite" id="JU765_v2.g4986.t2">
    <property type="protein sequence ID" value="JU765_v2.g4986.t2"/>
    <property type="gene ID" value="JU765_v2.g4986"/>
</dbReference>
<proteinExistence type="predicted"/>
<reference evidence="2" key="1">
    <citation type="submission" date="2022-11" db="UniProtKB">
        <authorList>
            <consortium name="WormBaseParasite"/>
        </authorList>
    </citation>
    <scope>IDENTIFICATION</scope>
</reference>
<organism evidence="1 2">
    <name type="scientific">Panagrolaimus sp. JU765</name>
    <dbReference type="NCBI Taxonomy" id="591449"/>
    <lineage>
        <taxon>Eukaryota</taxon>
        <taxon>Metazoa</taxon>
        <taxon>Ecdysozoa</taxon>
        <taxon>Nematoda</taxon>
        <taxon>Chromadorea</taxon>
        <taxon>Rhabditida</taxon>
        <taxon>Tylenchina</taxon>
        <taxon>Panagrolaimomorpha</taxon>
        <taxon>Panagrolaimoidea</taxon>
        <taxon>Panagrolaimidae</taxon>
        <taxon>Panagrolaimus</taxon>
    </lineage>
</organism>
<name>A0AC34RA82_9BILA</name>
<protein>
    <submittedName>
        <fullName evidence="2">Uncharacterized protein</fullName>
    </submittedName>
</protein>
<evidence type="ECO:0000313" key="1">
    <source>
        <dbReference type="Proteomes" id="UP000887576"/>
    </source>
</evidence>
<sequence length="1368" mass="150488">MTAQNECAENPCALGAVCHDLVNDFECECPHGFSGKRCQIKDNLCDPNPCINGNCVDVLFNHQCICNAGWTGTFCDVNIDNCANQPCKNGASCHDLENGYECQCAPGFHGPECQHMVDHCATDPCRNNGTCINQGAKYECQCRLGFEGVHCEHNINECETIENGCDPHGSELCEDLINGFRCQCRPGFTGKACDVHIDQCASEPCENNATCVDLGASFKCECPPGWTGDKCQQQAGKCRKNPCQNDGHCVTLAGDDYFCVCPEGVSGKNCEIAPNRCIGEPCHNGGVCGDFGSHLECTCPKGFIGTGCQFMLDACNANKCENGAECVQEGAGYKCLCLPGFTGNNCETNIDDCSPSPCPLSATCIDQVDGYHCQCPFNTTGTNCDKKIDPDYDIHFFDNLFPAQAALSVPFKFSSGALSISLWVKFDTALSKGTVFTLYNSVLPNYPSNVSELLQISADSVKLSLFNDETALNLHFPSNQRLNDGNWNNLVITWTSREGAYSVIWNAIRLYADKGYGKNKLLDINAWVILGSHLDPADSEPKFVGSITRVNMWGKVLDFENDIPQIVNKCQDQQVLFHGLALRFAGYDRISGKVEKITKSTCGKDKVVSKKDNNAISVVSCPGDVYVVTSMKEINVTWQEPVFVSTNTIEKVEQNLKSGQLFTWGEFMVLYAAYDNSSNVAQCTFKVHVTQDFCPELPDPVNGMQACETWGPDFKFRACSIQCKEGYEFSTSPAVFYTCSADGVWRPRPEHSYSFKYPQCSKSSPALRIAKLNINYPTVSICNAASKNTLAEKLLLKLHQLNSKWNICSTKTDGGCGNVNISITCANDLKRLRRQNVQQSTRQLFNVKVEIPIKRETIVDQKTNRKLDIIDIIQDEVLLKDLFNLEQVLPNGRADLNSFTVENEFRCNSGQVVVDDVCVPCSPGTYFNSDSQQCLSCQIGEYQPKTGAFSCLKCPNETITTGPGAISVDECQTHCPAGYFLNLQSRQCEACGFGFYQPASGSFACVPCGVGKTTLTNTATVEDECRDECPDGEHLTTSGTCQPCPLGSYRTNGVHKQCVECPPGTTTENVRSSKRTQCNTPKCVAGQFLVTSSKQCQHCPRGTYQDEALQTTCKLCPTDHTTAAQGATHESQCYSTNQCATGEDNCSWNAVCIDLPDDNDVPSFQCKCKPGFRGNGTHCTDACHNYCLNDGLCKKNQIGFVECVCKEQFSGERCEIRYRSRSANVPLIVFFIAFAIIGAIIIVVIIYIISVRSHRDDFTIRESEKPNMNLDNALTTNFLYGRGGPMNRPISSLAGGTHGPVNPIGFYYEDDDEYESKSIFVGGANETREEPETENNLEVSLQREIQERLRHIQHHMYRPSGTESAKDN</sequence>
<accession>A0AC34RA82</accession>
<evidence type="ECO:0000313" key="2">
    <source>
        <dbReference type="WBParaSite" id="JU765_v2.g4986.t2"/>
    </source>
</evidence>
<dbReference type="Proteomes" id="UP000887576">
    <property type="component" value="Unplaced"/>
</dbReference>